<keyword evidence="3" id="KW-0560">Oxidoreductase</keyword>
<dbReference type="CDD" id="cd06217">
    <property type="entry name" value="FNR_iron_sulfur_binding_3"/>
    <property type="match status" value="1"/>
</dbReference>
<proteinExistence type="predicted"/>
<dbReference type="InterPro" id="IPR050415">
    <property type="entry name" value="MRET"/>
</dbReference>
<dbReference type="EC" id="1.18.1.3" evidence="3"/>
<dbReference type="Proteomes" id="UP000008070">
    <property type="component" value="Chromosome"/>
</dbReference>
<dbReference type="Pfam" id="PF00175">
    <property type="entry name" value="NAD_binding_1"/>
    <property type="match status" value="1"/>
</dbReference>
<dbReference type="PRINTS" id="PR00406">
    <property type="entry name" value="CYTB5RDTASE"/>
</dbReference>
<accession>C7CJ72</accession>
<dbReference type="InterPro" id="IPR001433">
    <property type="entry name" value="OxRdtase_FAD/NAD-bd"/>
</dbReference>
<comment type="cofactor">
    <cofactor evidence="1">
        <name>[2Fe-2S] cluster</name>
        <dbReference type="ChEBI" id="CHEBI:190135"/>
    </cofactor>
</comment>
<dbReference type="Pfam" id="PF00970">
    <property type="entry name" value="FAD_binding_6"/>
    <property type="match status" value="1"/>
</dbReference>
<gene>
    <name evidence="3" type="ORF">METD_I2896</name>
</gene>
<protein>
    <submittedName>
        <fullName evidence="3">Oxidoreductase, FAD-binding domain</fullName>
        <ecNumber evidence="3">1.18.1.3</ecNumber>
    </submittedName>
</protein>
<dbReference type="AlphaFoldDB" id="C7CJ72"/>
<dbReference type="SUPFAM" id="SSF63380">
    <property type="entry name" value="Riboflavin synthase domain-like"/>
    <property type="match status" value="1"/>
</dbReference>
<feature type="domain" description="FAD-binding FR-type" evidence="2">
    <location>
        <begin position="14"/>
        <end position="115"/>
    </location>
</feature>
<dbReference type="PROSITE" id="PS51384">
    <property type="entry name" value="FAD_FR"/>
    <property type="match status" value="1"/>
</dbReference>
<dbReference type="HOGENOM" id="CLU_003827_7_3_5"/>
<dbReference type="InterPro" id="IPR008333">
    <property type="entry name" value="Cbr1-like_FAD-bd_dom"/>
</dbReference>
<dbReference type="PRINTS" id="PR00371">
    <property type="entry name" value="FPNCR"/>
</dbReference>
<dbReference type="PANTHER" id="PTHR47354">
    <property type="entry name" value="NADH OXIDOREDUCTASE HCR"/>
    <property type="match status" value="1"/>
</dbReference>
<dbReference type="KEGG" id="mdi:METDI2896"/>
<reference evidence="4" key="1">
    <citation type="journal article" date="2009" name="PLoS ONE">
        <title>Methylobacterium genome sequences: a reference blueprint to investigate microbial metabolism of C1 compounds from natural and industrial sources.</title>
        <authorList>
            <person name="Vuilleumier S."/>
            <person name="Chistoserdova L."/>
            <person name="Lee M.-C."/>
            <person name="Bringel F."/>
            <person name="Lajus A."/>
            <person name="Zhou Y."/>
            <person name="Gourion B."/>
            <person name="Barbe V."/>
            <person name="Chang J."/>
            <person name="Cruveiller S."/>
            <person name="Dossat C."/>
            <person name="Gillett W."/>
            <person name="Gruffaz C."/>
            <person name="Haugen E."/>
            <person name="Hourcade E."/>
            <person name="Levy R."/>
            <person name="Mangenot S."/>
            <person name="Muller E."/>
            <person name="Nadalig T."/>
            <person name="Pagni M."/>
            <person name="Penny C."/>
            <person name="Peyraud R."/>
            <person name="Robinson D.G."/>
            <person name="Roche D."/>
            <person name="Rouy Z."/>
            <person name="Saenampechek C."/>
            <person name="Salvignol G."/>
            <person name="Vallenet D."/>
            <person name="Wu Z."/>
            <person name="Marx C.J."/>
            <person name="Vorholt J.A."/>
            <person name="Olson M.V."/>
            <person name="Kaul R."/>
            <person name="Weissenbach J."/>
            <person name="Medigue C."/>
            <person name="Lidstrom M.E."/>
        </authorList>
    </citation>
    <scope>NUCLEOTIDE SEQUENCE [LARGE SCALE GENOMIC DNA]</scope>
    <source>
        <strain evidence="4">DSM 6343 / CIP 106787 / DM4</strain>
    </source>
</reference>
<sequence>MPDVNGIAPSPSPSPWRAMTIRAITPVTPRVKSFRFGPLDRPHRAGQHVDVRLTAPDGYQAQRSYSIASAPDDPAGIELMIEGLEAGEVSGFFDTVAEVGDTIELRGPLGAFSWSPAEGGPVLLIAGGSGIVPLLAMVRERTRHAPEVPMLLIYSVRKAAEAIARAELAALSRDETGFDLTLLLTREGPTAGRRIDRVMIDTAIECLGMPRHAFVCGGNGFVGAVADLLVDAGVKPGVVRTERFGG</sequence>
<name>C7CJ72_METED</name>
<dbReference type="SUPFAM" id="SSF52343">
    <property type="entry name" value="Ferredoxin reductase-like, C-terminal NADP-linked domain"/>
    <property type="match status" value="1"/>
</dbReference>
<dbReference type="PANTHER" id="PTHR47354:SF5">
    <property type="entry name" value="PROTEIN RFBI"/>
    <property type="match status" value="1"/>
</dbReference>
<dbReference type="InterPro" id="IPR001709">
    <property type="entry name" value="Flavoprot_Pyr_Nucl_cyt_Rdtase"/>
</dbReference>
<dbReference type="InterPro" id="IPR039261">
    <property type="entry name" value="FNR_nucleotide-bd"/>
</dbReference>
<dbReference type="InterPro" id="IPR017927">
    <property type="entry name" value="FAD-bd_FR_type"/>
</dbReference>
<dbReference type="GO" id="GO:0008860">
    <property type="term" value="F:ferredoxin-NAD+ reductase activity"/>
    <property type="evidence" value="ECO:0007669"/>
    <property type="project" value="UniProtKB-EC"/>
</dbReference>
<evidence type="ECO:0000256" key="1">
    <source>
        <dbReference type="ARBA" id="ARBA00034078"/>
    </source>
</evidence>
<dbReference type="EMBL" id="FP103042">
    <property type="protein sequence ID" value="CAX24552.1"/>
    <property type="molecule type" value="Genomic_DNA"/>
</dbReference>
<evidence type="ECO:0000259" key="2">
    <source>
        <dbReference type="PROSITE" id="PS51384"/>
    </source>
</evidence>
<dbReference type="Gene3D" id="2.40.30.10">
    <property type="entry name" value="Translation factors"/>
    <property type="match status" value="1"/>
</dbReference>
<dbReference type="InterPro" id="IPR017938">
    <property type="entry name" value="Riboflavin_synthase-like_b-brl"/>
</dbReference>
<evidence type="ECO:0000313" key="4">
    <source>
        <dbReference type="Proteomes" id="UP000008070"/>
    </source>
</evidence>
<organism evidence="3 4">
    <name type="scientific">Methylorubrum extorquens (strain DSM 6343 / CIP 106787 / DM4)</name>
    <name type="common">Methylobacterium extorquens</name>
    <dbReference type="NCBI Taxonomy" id="661410"/>
    <lineage>
        <taxon>Bacteria</taxon>
        <taxon>Pseudomonadati</taxon>
        <taxon>Pseudomonadota</taxon>
        <taxon>Alphaproteobacteria</taxon>
        <taxon>Hyphomicrobiales</taxon>
        <taxon>Methylobacteriaceae</taxon>
        <taxon>Methylorubrum</taxon>
    </lineage>
</organism>
<dbReference type="Gene3D" id="3.40.50.80">
    <property type="entry name" value="Nucleotide-binding domain of ferredoxin-NADP reductase (FNR) module"/>
    <property type="match status" value="1"/>
</dbReference>
<evidence type="ECO:0000313" key="3">
    <source>
        <dbReference type="EMBL" id="CAX24552.1"/>
    </source>
</evidence>